<comment type="caution">
    <text evidence="2">The sequence shown here is derived from an EMBL/GenBank/DDBJ whole genome shotgun (WGS) entry which is preliminary data.</text>
</comment>
<keyword evidence="1" id="KW-1133">Transmembrane helix</keyword>
<gene>
    <name evidence="2" type="ORF">J2X07_000378</name>
</gene>
<evidence type="ECO:0008006" key="4">
    <source>
        <dbReference type="Google" id="ProtNLM"/>
    </source>
</evidence>
<feature type="transmembrane region" description="Helical" evidence="1">
    <location>
        <begin position="12"/>
        <end position="30"/>
    </location>
</feature>
<evidence type="ECO:0000256" key="1">
    <source>
        <dbReference type="SAM" id="Phobius"/>
    </source>
</evidence>
<organism evidence="2 3">
    <name type="scientific">Fictibacillus barbaricus</name>
    <dbReference type="NCBI Taxonomy" id="182136"/>
    <lineage>
        <taxon>Bacteria</taxon>
        <taxon>Bacillati</taxon>
        <taxon>Bacillota</taxon>
        <taxon>Bacilli</taxon>
        <taxon>Bacillales</taxon>
        <taxon>Fictibacillaceae</taxon>
        <taxon>Fictibacillus</taxon>
    </lineage>
</organism>
<keyword evidence="1" id="KW-0812">Transmembrane</keyword>
<name>A0ABU1TW12_9BACL</name>
<evidence type="ECO:0000313" key="3">
    <source>
        <dbReference type="Proteomes" id="UP001258181"/>
    </source>
</evidence>
<dbReference type="Proteomes" id="UP001258181">
    <property type="component" value="Unassembled WGS sequence"/>
</dbReference>
<sequence>MSVSRLLKLISGGIEAFLGIPFLGGLIVIASGWAPLQFMFFLHLVTFIVCFVQKQRVHGSVAGMITSVVAFIPGLGMVMHIVTAVILFIDVIRGDRRRNDHIINAK</sequence>
<feature type="transmembrane region" description="Helical" evidence="1">
    <location>
        <begin position="36"/>
        <end position="52"/>
    </location>
</feature>
<keyword evidence="1" id="KW-0472">Membrane</keyword>
<keyword evidence="3" id="KW-1185">Reference proteome</keyword>
<accession>A0ABU1TW12</accession>
<dbReference type="EMBL" id="JAVDWA010000001">
    <property type="protein sequence ID" value="MDR7071403.1"/>
    <property type="molecule type" value="Genomic_DNA"/>
</dbReference>
<protein>
    <recommendedName>
        <fullName evidence="4">DUF4233 domain-containing protein</fullName>
    </recommendedName>
</protein>
<evidence type="ECO:0000313" key="2">
    <source>
        <dbReference type="EMBL" id="MDR7071403.1"/>
    </source>
</evidence>
<dbReference type="RefSeq" id="WP_310255973.1">
    <property type="nucleotide sequence ID" value="NZ_JAVDWA010000001.1"/>
</dbReference>
<reference evidence="2 3" key="1">
    <citation type="submission" date="2023-07" db="EMBL/GenBank/DDBJ databases">
        <title>Sorghum-associated microbial communities from plants grown in Nebraska, USA.</title>
        <authorList>
            <person name="Schachtman D."/>
        </authorList>
    </citation>
    <scope>NUCLEOTIDE SEQUENCE [LARGE SCALE GENOMIC DNA]</scope>
    <source>
        <strain evidence="2 3">BE211</strain>
    </source>
</reference>
<proteinExistence type="predicted"/>
<feature type="transmembrane region" description="Helical" evidence="1">
    <location>
        <begin position="64"/>
        <end position="89"/>
    </location>
</feature>